<name>A0A401ZPB0_9CHLR</name>
<evidence type="ECO:0000313" key="2">
    <source>
        <dbReference type="Proteomes" id="UP000287224"/>
    </source>
</evidence>
<proteinExistence type="predicted"/>
<dbReference type="Proteomes" id="UP000287224">
    <property type="component" value="Unassembled WGS sequence"/>
</dbReference>
<sequence length="77" mass="8935">MRGIAEDKNYMNDTRCFRKVSEMTTHQVSSFYTRVKWFKVGPTINGNKKTQVCLPVFLRKLIVGIVREEEVKTLPLG</sequence>
<dbReference type="EMBL" id="BIFQ01000002">
    <property type="protein sequence ID" value="GCE08650.1"/>
    <property type="molecule type" value="Genomic_DNA"/>
</dbReference>
<keyword evidence="2" id="KW-1185">Reference proteome</keyword>
<gene>
    <name evidence="1" type="ORF">KDAU_59790</name>
</gene>
<reference evidence="2" key="1">
    <citation type="submission" date="2018-12" db="EMBL/GenBank/DDBJ databases">
        <title>Tengunoibacter tsumagoiensis gen. nov., sp. nov., Dictyobacter kobayashii sp. nov., D. alpinus sp. nov., and D. joshuensis sp. nov. and description of Dictyobacteraceae fam. nov. within the order Ktedonobacterales isolated from Tengu-no-mugimeshi.</title>
        <authorList>
            <person name="Wang C.M."/>
            <person name="Zheng Y."/>
            <person name="Sakai Y."/>
            <person name="Toyoda A."/>
            <person name="Minakuchi Y."/>
            <person name="Abe K."/>
            <person name="Yokota A."/>
            <person name="Yabe S."/>
        </authorList>
    </citation>
    <scope>NUCLEOTIDE SEQUENCE [LARGE SCALE GENOMIC DNA]</scope>
    <source>
        <strain evidence="2">S-27</strain>
    </source>
</reference>
<dbReference type="AlphaFoldDB" id="A0A401ZPB0"/>
<accession>A0A401ZPB0</accession>
<organism evidence="1 2">
    <name type="scientific">Dictyobacter aurantiacus</name>
    <dbReference type="NCBI Taxonomy" id="1936993"/>
    <lineage>
        <taxon>Bacteria</taxon>
        <taxon>Bacillati</taxon>
        <taxon>Chloroflexota</taxon>
        <taxon>Ktedonobacteria</taxon>
        <taxon>Ktedonobacterales</taxon>
        <taxon>Dictyobacteraceae</taxon>
        <taxon>Dictyobacter</taxon>
    </lineage>
</organism>
<comment type="caution">
    <text evidence="1">The sequence shown here is derived from an EMBL/GenBank/DDBJ whole genome shotgun (WGS) entry which is preliminary data.</text>
</comment>
<evidence type="ECO:0000313" key="1">
    <source>
        <dbReference type="EMBL" id="GCE08650.1"/>
    </source>
</evidence>
<protein>
    <submittedName>
        <fullName evidence="1">Uncharacterized protein</fullName>
    </submittedName>
</protein>